<evidence type="ECO:0008006" key="4">
    <source>
        <dbReference type="Google" id="ProtNLM"/>
    </source>
</evidence>
<dbReference type="Proteomes" id="UP000786693">
    <property type="component" value="Unassembled WGS sequence"/>
</dbReference>
<dbReference type="EMBL" id="BPFH01000004">
    <property type="protein sequence ID" value="GIT95701.1"/>
    <property type="molecule type" value="Genomic_DNA"/>
</dbReference>
<dbReference type="RefSeq" id="WP_220749204.1">
    <property type="nucleotide sequence ID" value="NZ_BPFH01000004.1"/>
</dbReference>
<feature type="transmembrane region" description="Helical" evidence="1">
    <location>
        <begin position="6"/>
        <end position="28"/>
    </location>
</feature>
<keyword evidence="1" id="KW-0812">Transmembrane</keyword>
<keyword evidence="1" id="KW-1133">Transmembrane helix</keyword>
<dbReference type="Pfam" id="PF13160">
    <property type="entry name" value="DUF3995"/>
    <property type="match status" value="1"/>
</dbReference>
<accession>A0ABQ4NMV6</accession>
<evidence type="ECO:0000313" key="2">
    <source>
        <dbReference type="EMBL" id="GIT95701.1"/>
    </source>
</evidence>
<proteinExistence type="predicted"/>
<feature type="transmembrane region" description="Helical" evidence="1">
    <location>
        <begin position="78"/>
        <end position="100"/>
    </location>
</feature>
<gene>
    <name evidence="2" type="ORF">JANAI62_23240</name>
</gene>
<name>A0ABQ4NMV6_9RHOB</name>
<sequence length="135" mass="14249">MILAAVIWTVVLADVAALHLLWAARIWVPVRDETGLARAVVGRRGITQMPGPVACGAVALALLIAATLPWWSVFGWRASALFAAAVVFGVRGLAIFIPAWRDMTPEQPFRRLDAAAYGPMCLALGALGMTLAAAA</sequence>
<comment type="caution">
    <text evidence="2">The sequence shown here is derived from an EMBL/GenBank/DDBJ whole genome shotgun (WGS) entry which is preliminary data.</text>
</comment>
<dbReference type="InterPro" id="IPR025058">
    <property type="entry name" value="DUF3995"/>
</dbReference>
<feature type="transmembrane region" description="Helical" evidence="1">
    <location>
        <begin position="112"/>
        <end position="134"/>
    </location>
</feature>
<evidence type="ECO:0000256" key="1">
    <source>
        <dbReference type="SAM" id="Phobius"/>
    </source>
</evidence>
<reference evidence="2 3" key="1">
    <citation type="submission" date="2021-05" db="EMBL/GenBank/DDBJ databases">
        <title>Bacteria Genome sequencing.</title>
        <authorList>
            <person name="Takabe Y."/>
            <person name="Nakajima Y."/>
            <person name="Suzuki S."/>
            <person name="Shiozaki T."/>
        </authorList>
    </citation>
    <scope>NUCLEOTIDE SEQUENCE [LARGE SCALE GENOMIC DNA]</scope>
    <source>
        <strain evidence="2 3">AI_62</strain>
    </source>
</reference>
<feature type="transmembrane region" description="Helical" evidence="1">
    <location>
        <begin position="49"/>
        <end position="72"/>
    </location>
</feature>
<keyword evidence="1" id="KW-0472">Membrane</keyword>
<evidence type="ECO:0000313" key="3">
    <source>
        <dbReference type="Proteomes" id="UP000786693"/>
    </source>
</evidence>
<keyword evidence="3" id="KW-1185">Reference proteome</keyword>
<protein>
    <recommendedName>
        <fullName evidence="4">DUF3995 domain-containing protein</fullName>
    </recommendedName>
</protein>
<organism evidence="2 3">
    <name type="scientific">Jannaschia pagri</name>
    <dbReference type="NCBI Taxonomy" id="2829797"/>
    <lineage>
        <taxon>Bacteria</taxon>
        <taxon>Pseudomonadati</taxon>
        <taxon>Pseudomonadota</taxon>
        <taxon>Alphaproteobacteria</taxon>
        <taxon>Rhodobacterales</taxon>
        <taxon>Roseobacteraceae</taxon>
        <taxon>Jannaschia</taxon>
    </lineage>
</organism>